<organism evidence="2 3">
    <name type="scientific">Lutibaculum baratangense AMV1</name>
    <dbReference type="NCBI Taxonomy" id="631454"/>
    <lineage>
        <taxon>Bacteria</taxon>
        <taxon>Pseudomonadati</taxon>
        <taxon>Pseudomonadota</taxon>
        <taxon>Alphaproteobacteria</taxon>
        <taxon>Hyphomicrobiales</taxon>
        <taxon>Tepidamorphaceae</taxon>
        <taxon>Lutibaculum</taxon>
    </lineage>
</organism>
<protein>
    <recommendedName>
        <fullName evidence="4">Lipoprotein</fullName>
    </recommendedName>
</protein>
<dbReference type="RefSeq" id="WP_023434019.1">
    <property type="nucleotide sequence ID" value="NZ_AWXZ01000040.1"/>
</dbReference>
<dbReference type="PROSITE" id="PS51257">
    <property type="entry name" value="PROKAR_LIPOPROTEIN"/>
    <property type="match status" value="1"/>
</dbReference>
<accession>V4T848</accession>
<evidence type="ECO:0000313" key="2">
    <source>
        <dbReference type="EMBL" id="ESR22773.1"/>
    </source>
</evidence>
<dbReference type="EMBL" id="AWXZ01000040">
    <property type="protein sequence ID" value="ESR22773.1"/>
    <property type="molecule type" value="Genomic_DNA"/>
</dbReference>
<dbReference type="STRING" id="631454.N177_3910"/>
<gene>
    <name evidence="2" type="ORF">N177_3910</name>
</gene>
<proteinExistence type="predicted"/>
<comment type="caution">
    <text evidence="2">The sequence shown here is derived from an EMBL/GenBank/DDBJ whole genome shotgun (WGS) entry which is preliminary data.</text>
</comment>
<evidence type="ECO:0008006" key="4">
    <source>
        <dbReference type="Google" id="ProtNLM"/>
    </source>
</evidence>
<sequence length="253" mass="28640">MRLTAPTALVGAITAAILAGCAAPTGDFGRPAPSYVNDTVYPAVGARLARLREDPVSSFAMTDAEEELRDRTYRFVMPIHRYGFLARSRTELVRTRLWSDEIYAVDPAAYYRHLRGERFRSEIGRYNAMIDEIRADTDLIGPYLAVVEQVYRADAARLMSLDRVRGLTAEEEDDAIARVYENRRVVTWAVAALRWRVASYAFALERSRIEIPSERAFDTELVLYDLQRRVDELAAEVARLSYDPAARPLVTKG</sequence>
<evidence type="ECO:0000313" key="3">
    <source>
        <dbReference type="Proteomes" id="UP000017819"/>
    </source>
</evidence>
<evidence type="ECO:0000256" key="1">
    <source>
        <dbReference type="SAM" id="SignalP"/>
    </source>
</evidence>
<feature type="chain" id="PRO_5004728263" description="Lipoprotein" evidence="1">
    <location>
        <begin position="23"/>
        <end position="253"/>
    </location>
</feature>
<name>V4T848_9HYPH</name>
<dbReference type="AlphaFoldDB" id="V4T848"/>
<keyword evidence="1" id="KW-0732">Signal</keyword>
<dbReference type="Proteomes" id="UP000017819">
    <property type="component" value="Unassembled WGS sequence"/>
</dbReference>
<dbReference type="eggNOG" id="ENOG5032SY5">
    <property type="taxonomic scope" value="Bacteria"/>
</dbReference>
<feature type="signal peptide" evidence="1">
    <location>
        <begin position="1"/>
        <end position="22"/>
    </location>
</feature>
<keyword evidence="3" id="KW-1185">Reference proteome</keyword>
<reference evidence="2 3" key="1">
    <citation type="journal article" date="2014" name="Genome Announc.">
        <title>Draft Genome Sequence of Lutibaculum baratangense Strain AMV1T, Isolated from a Mud Volcano in Andamans, India.</title>
        <authorList>
            <person name="Singh A."/>
            <person name="Sreenivas A."/>
            <person name="Sathyanarayana Reddy G."/>
            <person name="Pinnaka A.K."/>
            <person name="Shivaji S."/>
        </authorList>
    </citation>
    <scope>NUCLEOTIDE SEQUENCE [LARGE SCALE GENOMIC DNA]</scope>
    <source>
        <strain evidence="2 3">AMV1</strain>
    </source>
</reference>
<dbReference type="OrthoDB" id="8478167at2"/>